<dbReference type="EMBL" id="AP014648">
    <property type="protein sequence ID" value="BAQ15792.1"/>
    <property type="molecule type" value="Genomic_DNA"/>
</dbReference>
<dbReference type="KEGG" id="mcg:GL4_0322"/>
<dbReference type="AlphaFoldDB" id="A0A0A8JZM1"/>
<organism evidence="1 2">
    <name type="scientific">Methyloceanibacter caenitepidi</name>
    <dbReference type="NCBI Taxonomy" id="1384459"/>
    <lineage>
        <taxon>Bacteria</taxon>
        <taxon>Pseudomonadati</taxon>
        <taxon>Pseudomonadota</taxon>
        <taxon>Alphaproteobacteria</taxon>
        <taxon>Hyphomicrobiales</taxon>
        <taxon>Hyphomicrobiaceae</taxon>
        <taxon>Methyloceanibacter</taxon>
    </lineage>
</organism>
<proteinExistence type="predicted"/>
<protein>
    <submittedName>
        <fullName evidence="1">Uncharacterized protein</fullName>
    </submittedName>
</protein>
<dbReference type="STRING" id="1384459.GL4_0322"/>
<name>A0A0A8JZM1_9HYPH</name>
<keyword evidence="2" id="KW-1185">Reference proteome</keyword>
<dbReference type="Proteomes" id="UP000031643">
    <property type="component" value="Chromosome"/>
</dbReference>
<evidence type="ECO:0000313" key="2">
    <source>
        <dbReference type="Proteomes" id="UP000031643"/>
    </source>
</evidence>
<evidence type="ECO:0000313" key="1">
    <source>
        <dbReference type="EMBL" id="BAQ15792.1"/>
    </source>
</evidence>
<sequence length="49" mass="5712">MATAGRLHRETVAFGHAKPVETVVMKMNVRYPRDNKNNRNLFKDSSYLF</sequence>
<dbReference type="HOGENOM" id="CLU_3137555_0_0_5"/>
<reference evidence="1 2" key="1">
    <citation type="submission" date="2014-09" db="EMBL/GenBank/DDBJ databases">
        <title>Genome sequencing of Methyloceanibacter caenitepidi Gela4.</title>
        <authorList>
            <person name="Takeuchi M."/>
            <person name="Susumu S."/>
            <person name="Kamagata Y."/>
            <person name="Oshima K."/>
            <person name="Hattori M."/>
            <person name="Iwasaki W."/>
        </authorList>
    </citation>
    <scope>NUCLEOTIDE SEQUENCE [LARGE SCALE GENOMIC DNA]</scope>
    <source>
        <strain evidence="1 2">Gela4</strain>
    </source>
</reference>
<gene>
    <name evidence="1" type="ORF">GL4_0322</name>
</gene>
<accession>A0A0A8JZM1</accession>